<dbReference type="Proteomes" id="UP000287224">
    <property type="component" value="Unassembled WGS sequence"/>
</dbReference>
<accession>A0A401ZKD6</accession>
<comment type="caution">
    <text evidence="2">The sequence shown here is derived from an EMBL/GenBank/DDBJ whole genome shotgun (WGS) entry which is preliminary data.</text>
</comment>
<keyword evidence="3" id="KW-1185">Reference proteome</keyword>
<dbReference type="OrthoDB" id="2374094at2"/>
<reference evidence="3" key="1">
    <citation type="submission" date="2018-12" db="EMBL/GenBank/DDBJ databases">
        <title>Tengunoibacter tsumagoiensis gen. nov., sp. nov., Dictyobacter kobayashii sp. nov., D. alpinus sp. nov., and D. joshuensis sp. nov. and description of Dictyobacteraceae fam. nov. within the order Ktedonobacterales isolated from Tengu-no-mugimeshi.</title>
        <authorList>
            <person name="Wang C.M."/>
            <person name="Zheng Y."/>
            <person name="Sakai Y."/>
            <person name="Toyoda A."/>
            <person name="Minakuchi Y."/>
            <person name="Abe K."/>
            <person name="Yokota A."/>
            <person name="Yabe S."/>
        </authorList>
    </citation>
    <scope>NUCLEOTIDE SEQUENCE [LARGE SCALE GENOMIC DNA]</scope>
    <source>
        <strain evidence="3">S-27</strain>
    </source>
</reference>
<feature type="domain" description="Transcription regulator PadR N-terminal" evidence="1">
    <location>
        <begin position="6"/>
        <end position="84"/>
    </location>
</feature>
<dbReference type="Pfam" id="PF03551">
    <property type="entry name" value="PadR"/>
    <property type="match status" value="1"/>
</dbReference>
<sequence length="183" mass="21264">MYELIVLSQLMRFPLHGYLIAQIANDMIGPWAKISNGTLYPLLNRLERSGLIERAGDAPSPGNGQGEQQARTFRITEAGRKRFHQVMLDTSSNIGDYQRIFHLKVPYLDLLPVRERLHLLNHYLNYCQACVLHMQTQAANLLHEIEDEQATFRDLALNSMRHREQLWQTEIEWITQLRAQVAE</sequence>
<protein>
    <submittedName>
        <fullName evidence="2">PadR family transcriptional regulator</fullName>
    </submittedName>
</protein>
<dbReference type="EMBL" id="BIFQ01000001">
    <property type="protein sequence ID" value="GCE07313.1"/>
    <property type="molecule type" value="Genomic_DNA"/>
</dbReference>
<gene>
    <name evidence="2" type="ORF">KDAU_46420</name>
</gene>
<name>A0A401ZKD6_9CHLR</name>
<dbReference type="SUPFAM" id="SSF46785">
    <property type="entry name" value="Winged helix' DNA-binding domain"/>
    <property type="match status" value="1"/>
</dbReference>
<organism evidence="2 3">
    <name type="scientific">Dictyobacter aurantiacus</name>
    <dbReference type="NCBI Taxonomy" id="1936993"/>
    <lineage>
        <taxon>Bacteria</taxon>
        <taxon>Bacillati</taxon>
        <taxon>Chloroflexota</taxon>
        <taxon>Ktedonobacteria</taxon>
        <taxon>Ktedonobacterales</taxon>
        <taxon>Dictyobacteraceae</taxon>
        <taxon>Dictyobacter</taxon>
    </lineage>
</organism>
<dbReference type="InterPro" id="IPR005149">
    <property type="entry name" value="Tscrpt_reg_PadR_N"/>
</dbReference>
<dbReference type="InterPro" id="IPR036388">
    <property type="entry name" value="WH-like_DNA-bd_sf"/>
</dbReference>
<evidence type="ECO:0000313" key="2">
    <source>
        <dbReference type="EMBL" id="GCE07313.1"/>
    </source>
</evidence>
<dbReference type="AlphaFoldDB" id="A0A401ZKD6"/>
<dbReference type="RefSeq" id="WP_126598474.1">
    <property type="nucleotide sequence ID" value="NZ_BIFQ01000001.1"/>
</dbReference>
<evidence type="ECO:0000313" key="3">
    <source>
        <dbReference type="Proteomes" id="UP000287224"/>
    </source>
</evidence>
<dbReference type="PANTHER" id="PTHR33169:SF26">
    <property type="entry name" value="CONSERVED PROTEIN"/>
    <property type="match status" value="1"/>
</dbReference>
<proteinExistence type="predicted"/>
<evidence type="ECO:0000259" key="1">
    <source>
        <dbReference type="Pfam" id="PF03551"/>
    </source>
</evidence>
<dbReference type="Gene3D" id="1.10.10.10">
    <property type="entry name" value="Winged helix-like DNA-binding domain superfamily/Winged helix DNA-binding domain"/>
    <property type="match status" value="1"/>
</dbReference>
<dbReference type="PANTHER" id="PTHR33169">
    <property type="entry name" value="PADR-FAMILY TRANSCRIPTIONAL REGULATOR"/>
    <property type="match status" value="1"/>
</dbReference>
<dbReference type="InterPro" id="IPR036390">
    <property type="entry name" value="WH_DNA-bd_sf"/>
</dbReference>
<dbReference type="InterPro" id="IPR052509">
    <property type="entry name" value="Metal_resp_DNA-bind_regulator"/>
</dbReference>